<comment type="caution">
    <text evidence="6">The sequence shown here is derived from an EMBL/GenBank/DDBJ whole genome shotgun (WGS) entry which is preliminary data.</text>
</comment>
<sequence>MHNDEITSPKSIRPRTLLALGVAGVCVALAAGAALRVQERDELQEQNQAAAVRTADIIQPSSTKSGTLVLPGRLEAWAVSPVYARTNGYLSRWYADIGQPVKAGQVLADIDTPDLDQQLIGSQAALATAEAELKLAQSTSQRWDKLLAGQAVSQQDADERRGRFAAQLAARNQAVADVNRLRALTAFKRVVAPFNGVVTSRTTDIGALIAAGGSGTAPLFTVSDATKLRLRVQIPQAYVQQIFNGQVAHFAVPDLPGKQFDAVIERSSEAVNSDSGSMMIQLTYNNQAAVLKPGAYAQVTFNLDDRSGTQAGIVRVPASSIMFRKEGTAVAVSDQDGLVRIQKISIVTDFGSELEVLGLGRQDWIIKAPTDEIQTGDHIKPRQAPAQGVKNA</sequence>
<dbReference type="Pfam" id="PF25876">
    <property type="entry name" value="HH_MFP_RND"/>
    <property type="match status" value="1"/>
</dbReference>
<proteinExistence type="inferred from homology"/>
<name>A0A7Y7X9C0_9PSED</name>
<dbReference type="EMBL" id="JACAQB010000004">
    <property type="protein sequence ID" value="NWB95699.1"/>
    <property type="molecule type" value="Genomic_DNA"/>
</dbReference>
<evidence type="ECO:0000259" key="5">
    <source>
        <dbReference type="Pfam" id="PF25954"/>
    </source>
</evidence>
<evidence type="ECO:0000256" key="1">
    <source>
        <dbReference type="ARBA" id="ARBA00009477"/>
    </source>
</evidence>
<dbReference type="PANTHER" id="PTHR30469">
    <property type="entry name" value="MULTIDRUG RESISTANCE PROTEIN MDTA"/>
    <property type="match status" value="1"/>
</dbReference>
<dbReference type="InterPro" id="IPR058792">
    <property type="entry name" value="Beta-barrel_RND_2"/>
</dbReference>
<comment type="similarity">
    <text evidence="1">Belongs to the membrane fusion protein (MFP) (TC 8.A.1) family.</text>
</comment>
<dbReference type="Pfam" id="PF25954">
    <property type="entry name" value="Beta-barrel_RND_2"/>
    <property type="match status" value="1"/>
</dbReference>
<organism evidence="6 7">
    <name type="scientific">Pseudomonas gingeri</name>
    <dbReference type="NCBI Taxonomy" id="117681"/>
    <lineage>
        <taxon>Bacteria</taxon>
        <taxon>Pseudomonadati</taxon>
        <taxon>Pseudomonadota</taxon>
        <taxon>Gammaproteobacteria</taxon>
        <taxon>Pseudomonadales</taxon>
        <taxon>Pseudomonadaceae</taxon>
        <taxon>Pseudomonas</taxon>
    </lineage>
</organism>
<evidence type="ECO:0000313" key="7">
    <source>
        <dbReference type="Proteomes" id="UP000539985"/>
    </source>
</evidence>
<dbReference type="RefSeq" id="WP_177100920.1">
    <property type="nucleotide sequence ID" value="NZ_JACAOS010000021.1"/>
</dbReference>
<evidence type="ECO:0000256" key="2">
    <source>
        <dbReference type="ARBA" id="ARBA00023054"/>
    </source>
</evidence>
<evidence type="ECO:0000259" key="4">
    <source>
        <dbReference type="Pfam" id="PF25917"/>
    </source>
</evidence>
<protein>
    <submittedName>
        <fullName evidence="6">Efflux RND transporter periplasmic adaptor subunit</fullName>
    </submittedName>
</protein>
<dbReference type="Gene3D" id="2.40.50.100">
    <property type="match status" value="1"/>
</dbReference>
<dbReference type="InterPro" id="IPR058625">
    <property type="entry name" value="MdtA-like_BSH"/>
</dbReference>
<evidence type="ECO:0000313" key="6">
    <source>
        <dbReference type="EMBL" id="NWB95699.1"/>
    </source>
</evidence>
<evidence type="ECO:0000259" key="3">
    <source>
        <dbReference type="Pfam" id="PF25876"/>
    </source>
</evidence>
<reference evidence="6 7" key="1">
    <citation type="submission" date="2020-04" db="EMBL/GenBank/DDBJ databases">
        <title>Molecular characterization of pseudomonads from Agaricus bisporus reveal novel blotch 2 pathogens in Western Europe.</title>
        <authorList>
            <person name="Taparia T."/>
            <person name="Krijger M."/>
            <person name="Haynes E."/>
            <person name="Elpinstone J.G."/>
            <person name="Noble R."/>
            <person name="Van Der Wolf J."/>
        </authorList>
    </citation>
    <scope>NUCLEOTIDE SEQUENCE [LARGE SCALE GENOMIC DNA]</scope>
    <source>
        <strain evidence="6 7">H7001</strain>
    </source>
</reference>
<dbReference type="Gene3D" id="2.40.30.170">
    <property type="match status" value="1"/>
</dbReference>
<feature type="domain" description="CusB-like beta-barrel" evidence="5">
    <location>
        <begin position="230"/>
        <end position="302"/>
    </location>
</feature>
<dbReference type="Pfam" id="PF25917">
    <property type="entry name" value="BSH_RND"/>
    <property type="match status" value="1"/>
</dbReference>
<dbReference type="Gene3D" id="1.10.287.470">
    <property type="entry name" value="Helix hairpin bin"/>
    <property type="match status" value="1"/>
</dbReference>
<feature type="domain" description="Multidrug resistance protein MdtA-like barrel-sandwich hybrid" evidence="4">
    <location>
        <begin position="82"/>
        <end position="213"/>
    </location>
</feature>
<feature type="domain" description="Multidrug resistance protein MdtA-like alpha-helical hairpin" evidence="3">
    <location>
        <begin position="122"/>
        <end position="178"/>
    </location>
</feature>
<keyword evidence="2" id="KW-0175">Coiled coil</keyword>
<dbReference type="SUPFAM" id="SSF111369">
    <property type="entry name" value="HlyD-like secretion proteins"/>
    <property type="match status" value="1"/>
</dbReference>
<dbReference type="NCBIfam" id="TIGR01730">
    <property type="entry name" value="RND_mfp"/>
    <property type="match status" value="1"/>
</dbReference>
<dbReference type="PANTHER" id="PTHR30469:SF37">
    <property type="entry name" value="RAGD PROTEIN"/>
    <property type="match status" value="1"/>
</dbReference>
<dbReference type="InterPro" id="IPR006143">
    <property type="entry name" value="RND_pump_MFP"/>
</dbReference>
<gene>
    <name evidence="6" type="ORF">HX882_07335</name>
</gene>
<accession>A0A7Y7X9C0</accession>
<dbReference type="GO" id="GO:0015562">
    <property type="term" value="F:efflux transmembrane transporter activity"/>
    <property type="evidence" value="ECO:0007669"/>
    <property type="project" value="TreeGrafter"/>
</dbReference>
<dbReference type="InterPro" id="IPR058624">
    <property type="entry name" value="MdtA-like_HH"/>
</dbReference>
<dbReference type="GO" id="GO:1990281">
    <property type="term" value="C:efflux pump complex"/>
    <property type="evidence" value="ECO:0007669"/>
    <property type="project" value="TreeGrafter"/>
</dbReference>
<dbReference type="AlphaFoldDB" id="A0A7Y7X9C0"/>
<dbReference type="Proteomes" id="UP000539985">
    <property type="component" value="Unassembled WGS sequence"/>
</dbReference>
<dbReference type="Gene3D" id="2.40.420.20">
    <property type="match status" value="1"/>
</dbReference>